<accession>A0ABV8RT36</accession>
<keyword evidence="2" id="KW-1185">Reference proteome</keyword>
<dbReference type="Proteomes" id="UP001595828">
    <property type="component" value="Unassembled WGS sequence"/>
</dbReference>
<gene>
    <name evidence="1" type="ORF">ACFO0A_14770</name>
</gene>
<evidence type="ECO:0000313" key="1">
    <source>
        <dbReference type="EMBL" id="MFC4296318.1"/>
    </source>
</evidence>
<reference evidence="2" key="1">
    <citation type="journal article" date="2019" name="Int. J. Syst. Evol. Microbiol.">
        <title>The Global Catalogue of Microorganisms (GCM) 10K type strain sequencing project: providing services to taxonomists for standard genome sequencing and annotation.</title>
        <authorList>
            <consortium name="The Broad Institute Genomics Platform"/>
            <consortium name="The Broad Institute Genome Sequencing Center for Infectious Disease"/>
            <person name="Wu L."/>
            <person name="Ma J."/>
        </authorList>
    </citation>
    <scope>NUCLEOTIDE SEQUENCE [LARGE SCALE GENOMIC DNA]</scope>
    <source>
        <strain evidence="2">CGMCC 1.12989</strain>
    </source>
</reference>
<protein>
    <submittedName>
        <fullName evidence="1">Uncharacterized protein</fullName>
    </submittedName>
</protein>
<comment type="caution">
    <text evidence="1">The sequence shown here is derived from an EMBL/GenBank/DDBJ whole genome shotgun (WGS) entry which is preliminary data.</text>
</comment>
<name>A0ABV8RT36_9SPHN</name>
<sequence length="172" mass="18520">MPLLALALRAAIATVVPRTLESETKEGYELACTIADDTWNRHRLDLLQSGGRAFVAPDGVGKPAIYRTRIELRVTKDGTGKLAGMSASEKLIENPGYGYGTSFVEIGGNKGRAIIKVSEVSAKQFAISIVYASGLESTPFAGFCDVKVIPQSPLTEVETAEYLRNPYGLPNR</sequence>
<proteinExistence type="predicted"/>
<dbReference type="RefSeq" id="WP_379539876.1">
    <property type="nucleotide sequence ID" value="NZ_JBHSDR010000008.1"/>
</dbReference>
<organism evidence="1 2">
    <name type="scientific">Novosphingobium tardum</name>
    <dbReference type="NCBI Taxonomy" id="1538021"/>
    <lineage>
        <taxon>Bacteria</taxon>
        <taxon>Pseudomonadati</taxon>
        <taxon>Pseudomonadota</taxon>
        <taxon>Alphaproteobacteria</taxon>
        <taxon>Sphingomonadales</taxon>
        <taxon>Sphingomonadaceae</taxon>
        <taxon>Novosphingobium</taxon>
    </lineage>
</organism>
<evidence type="ECO:0000313" key="2">
    <source>
        <dbReference type="Proteomes" id="UP001595828"/>
    </source>
</evidence>
<dbReference type="EMBL" id="JBHSDR010000008">
    <property type="protein sequence ID" value="MFC4296318.1"/>
    <property type="molecule type" value="Genomic_DNA"/>
</dbReference>